<protein>
    <submittedName>
        <fullName evidence="1">Uncharacterized protein</fullName>
    </submittedName>
</protein>
<reference evidence="1" key="1">
    <citation type="submission" date="2014-12" db="EMBL/GenBank/DDBJ databases">
        <title>Insight into the proteome of Arion vulgaris.</title>
        <authorList>
            <person name="Aradska J."/>
            <person name="Bulat T."/>
            <person name="Smidak R."/>
            <person name="Sarate P."/>
            <person name="Gangsoo J."/>
            <person name="Sialana F."/>
            <person name="Bilban M."/>
            <person name="Lubec G."/>
        </authorList>
    </citation>
    <scope>NUCLEOTIDE SEQUENCE</scope>
    <source>
        <tissue evidence="1">Skin</tissue>
    </source>
</reference>
<evidence type="ECO:0000313" key="1">
    <source>
        <dbReference type="EMBL" id="CEK49580.1"/>
    </source>
</evidence>
<proteinExistence type="predicted"/>
<organism evidence="1">
    <name type="scientific">Arion vulgaris</name>
    <dbReference type="NCBI Taxonomy" id="1028688"/>
    <lineage>
        <taxon>Eukaryota</taxon>
        <taxon>Metazoa</taxon>
        <taxon>Spiralia</taxon>
        <taxon>Lophotrochozoa</taxon>
        <taxon>Mollusca</taxon>
        <taxon>Gastropoda</taxon>
        <taxon>Heterobranchia</taxon>
        <taxon>Euthyneura</taxon>
        <taxon>Panpulmonata</taxon>
        <taxon>Eupulmonata</taxon>
        <taxon>Stylommatophora</taxon>
        <taxon>Helicina</taxon>
        <taxon>Arionoidea</taxon>
        <taxon>Arionidae</taxon>
        <taxon>Arion</taxon>
    </lineage>
</organism>
<accession>A0A0B6Y235</accession>
<gene>
    <name evidence="1" type="primary">ORF8223</name>
</gene>
<dbReference type="AlphaFoldDB" id="A0A0B6Y235"/>
<name>A0A0B6Y235_9EUPU</name>
<feature type="non-terminal residue" evidence="1">
    <location>
        <position position="1"/>
    </location>
</feature>
<dbReference type="EMBL" id="HACG01002715">
    <property type="protein sequence ID" value="CEK49580.1"/>
    <property type="molecule type" value="Transcribed_RNA"/>
</dbReference>
<sequence length="84" mass="9724">KFMRNLISTKPEHIGRHVSSSIETTEFEILLKKQEKKINGAATKMLKHFSHDGVVVFRTLEHAVGIVIANEIFQELYQQMNHYS</sequence>